<dbReference type="RefSeq" id="WP_173190416.1">
    <property type="nucleotide sequence ID" value="NZ_JABETK010000002.1"/>
</dbReference>
<feature type="signal peptide" evidence="1">
    <location>
        <begin position="1"/>
        <end position="26"/>
    </location>
</feature>
<proteinExistence type="predicted"/>
<dbReference type="EMBL" id="JAZHFV010000002">
    <property type="protein sequence ID" value="MEX4007530.1"/>
    <property type="molecule type" value="Genomic_DNA"/>
</dbReference>
<sequence>MNVLATRLIPLFLGALLFTGVPAARAAESPFEGQLIRLAEILGSLHYLRNLCGESGYEWRDRMQALLEAEDPDDTRRARFVASFNHGYRTFEGTYATCTDSAIEAIDRYMKEGEALTRDTATRFGN</sequence>
<accession>A0ABV3WS96</accession>
<feature type="chain" id="PRO_5046239828" evidence="1">
    <location>
        <begin position="27"/>
        <end position="126"/>
    </location>
</feature>
<evidence type="ECO:0000313" key="2">
    <source>
        <dbReference type="EMBL" id="MEX4007530.1"/>
    </source>
</evidence>
<dbReference type="Proteomes" id="UP001559025">
    <property type="component" value="Unassembled WGS sequence"/>
</dbReference>
<keyword evidence="3" id="KW-1185">Reference proteome</keyword>
<name>A0ABV3WS96_9HYPH</name>
<evidence type="ECO:0000313" key="3">
    <source>
        <dbReference type="Proteomes" id="UP001559025"/>
    </source>
</evidence>
<dbReference type="Pfam" id="PF09539">
    <property type="entry name" value="DUF2385"/>
    <property type="match status" value="1"/>
</dbReference>
<evidence type="ECO:0000256" key="1">
    <source>
        <dbReference type="SAM" id="SignalP"/>
    </source>
</evidence>
<dbReference type="InterPro" id="IPR012645">
    <property type="entry name" value="CHP02301"/>
</dbReference>
<keyword evidence="1" id="KW-0732">Signal</keyword>
<comment type="caution">
    <text evidence="2">The sequence shown here is derived from an EMBL/GenBank/DDBJ whole genome shotgun (WGS) entry which is preliminary data.</text>
</comment>
<dbReference type="NCBIfam" id="TIGR02301">
    <property type="entry name" value="TIGR02301 family protein"/>
    <property type="match status" value="1"/>
</dbReference>
<organism evidence="2 3">
    <name type="scientific">Neoaquamicrobium sediminum</name>
    <dbReference type="NCBI Taxonomy" id="1849104"/>
    <lineage>
        <taxon>Bacteria</taxon>
        <taxon>Pseudomonadati</taxon>
        <taxon>Pseudomonadota</taxon>
        <taxon>Alphaproteobacteria</taxon>
        <taxon>Hyphomicrobiales</taxon>
        <taxon>Phyllobacteriaceae</taxon>
        <taxon>Neoaquamicrobium</taxon>
    </lineage>
</organism>
<reference evidence="2 3" key="1">
    <citation type="submission" date="2024-01" db="EMBL/GenBank/DDBJ databases">
        <title>New evidence supports the origin of RcGTA from prophage.</title>
        <authorList>
            <person name="Xu Y."/>
            <person name="Liu B."/>
            <person name="Chen F."/>
        </authorList>
    </citation>
    <scope>NUCLEOTIDE SEQUENCE [LARGE SCALE GENOMIC DNA]</scope>
    <source>
        <strain evidence="2 3">CBW1107-2</strain>
    </source>
</reference>
<gene>
    <name evidence="2" type="ORF">V1479_09460</name>
</gene>
<protein>
    <submittedName>
        <fullName evidence="2">TIGR02301 family protein</fullName>
    </submittedName>
</protein>